<accession>A0A807LMM9</accession>
<reference evidence="1 2" key="1">
    <citation type="submission" date="2017-01" db="EMBL/GenBank/DDBJ databases">
        <authorList>
            <person name="Cao J.-M."/>
        </authorList>
    </citation>
    <scope>NUCLEOTIDE SEQUENCE [LARGE SCALE GENOMIC DNA]</scope>
    <source>
        <strain evidence="1 2">888-76</strain>
    </source>
</reference>
<protein>
    <submittedName>
        <fullName evidence="1">Uncharacterized protein</fullName>
    </submittedName>
</protein>
<dbReference type="AlphaFoldDB" id="A0A807LMM9"/>
<name>A0A807LMM9_9ENTR</name>
<dbReference type="Proteomes" id="UP000187148">
    <property type="component" value="Chromosome"/>
</dbReference>
<sequence>MVITVKRFLQREAALIAMEYGTRNQSADMRFASMPTGSMGRAGNNTARARRLRQQRVWMDNQICHLTKRVMII</sequence>
<evidence type="ECO:0000313" key="1">
    <source>
        <dbReference type="EMBL" id="APZ06502.1"/>
    </source>
</evidence>
<organism evidence="1 2">
    <name type="scientific">Kosakonia cowanii JCM 10956 = DSM 18146</name>
    <dbReference type="NCBI Taxonomy" id="1300165"/>
    <lineage>
        <taxon>Bacteria</taxon>
        <taxon>Pseudomonadati</taxon>
        <taxon>Pseudomonadota</taxon>
        <taxon>Gammaproteobacteria</taxon>
        <taxon>Enterobacterales</taxon>
        <taxon>Enterobacteriaceae</taxon>
        <taxon>Kosakonia</taxon>
    </lineage>
</organism>
<dbReference type="EMBL" id="CP019445">
    <property type="protein sequence ID" value="APZ06502.1"/>
    <property type="molecule type" value="Genomic_DNA"/>
</dbReference>
<keyword evidence="2" id="KW-1185">Reference proteome</keyword>
<evidence type="ECO:0000313" key="2">
    <source>
        <dbReference type="Proteomes" id="UP000187148"/>
    </source>
</evidence>
<dbReference type="KEGG" id="kco:BWI95_16320"/>
<proteinExistence type="predicted"/>
<gene>
    <name evidence="1" type="ORF">BWI95_16320</name>
</gene>